<dbReference type="GO" id="GO:0008531">
    <property type="term" value="F:riboflavin kinase activity"/>
    <property type="evidence" value="ECO:0007669"/>
    <property type="project" value="UniProtKB-EC"/>
</dbReference>
<evidence type="ECO:0000256" key="2">
    <source>
        <dbReference type="ARBA" id="ARBA00012105"/>
    </source>
</evidence>
<evidence type="ECO:0000259" key="8">
    <source>
        <dbReference type="SMART" id="SM00904"/>
    </source>
</evidence>
<organism evidence="9 10">
    <name type="scientific">Oesophagostomum dentatum</name>
    <name type="common">Nodular worm</name>
    <dbReference type="NCBI Taxonomy" id="61180"/>
    <lineage>
        <taxon>Eukaryota</taxon>
        <taxon>Metazoa</taxon>
        <taxon>Ecdysozoa</taxon>
        <taxon>Nematoda</taxon>
        <taxon>Chromadorea</taxon>
        <taxon>Rhabditida</taxon>
        <taxon>Rhabditina</taxon>
        <taxon>Rhabditomorpha</taxon>
        <taxon>Strongyloidea</taxon>
        <taxon>Strongylidae</taxon>
        <taxon>Oesophagostomum</taxon>
    </lineage>
</organism>
<accession>A0A0B1SPL3</accession>
<keyword evidence="6" id="KW-0547">Nucleotide-binding</keyword>
<evidence type="ECO:0000256" key="7">
    <source>
        <dbReference type="ARBA" id="ARBA00022840"/>
    </source>
</evidence>
<evidence type="ECO:0000256" key="1">
    <source>
        <dbReference type="ARBA" id="ARBA00005201"/>
    </source>
</evidence>
<dbReference type="EC" id="2.7.1.26" evidence="2"/>
<dbReference type="GO" id="GO:0005524">
    <property type="term" value="F:ATP binding"/>
    <property type="evidence" value="ECO:0007669"/>
    <property type="project" value="UniProtKB-KW"/>
</dbReference>
<dbReference type="PANTHER" id="PTHR22749">
    <property type="entry name" value="RIBOFLAVIN KINASE/FMN ADENYLYLTRANSFERASE"/>
    <property type="match status" value="1"/>
</dbReference>
<keyword evidence="4" id="KW-0288">FMN</keyword>
<dbReference type="GO" id="GO:0005739">
    <property type="term" value="C:mitochondrion"/>
    <property type="evidence" value="ECO:0007669"/>
    <property type="project" value="TreeGrafter"/>
</dbReference>
<evidence type="ECO:0000313" key="9">
    <source>
        <dbReference type="EMBL" id="KHJ85110.1"/>
    </source>
</evidence>
<dbReference type="GO" id="GO:0009231">
    <property type="term" value="P:riboflavin biosynthetic process"/>
    <property type="evidence" value="ECO:0007669"/>
    <property type="project" value="InterPro"/>
</dbReference>
<sequence length="148" mass="16774">MHLDRHLPYFLSGRVVTGFGRGGKQLGCPTANIEDAVVQTLPPEFPCGVFYGLARVNDQQVDNMVMSIGWNPQYQNEKKTVEVHLLRKFDEDFYGAMMHVLILGFIRPMTVFNSLDELRAAISSDISFAEKELEKVDRGSLIQQFFTS</sequence>
<dbReference type="GO" id="GO:0009398">
    <property type="term" value="P:FMN biosynthetic process"/>
    <property type="evidence" value="ECO:0007669"/>
    <property type="project" value="UniProtKB-UniPathway"/>
</dbReference>
<keyword evidence="9" id="KW-0418">Kinase</keyword>
<feature type="domain" description="Riboflavin kinase" evidence="8">
    <location>
        <begin position="6"/>
        <end position="134"/>
    </location>
</feature>
<dbReference type="InterPro" id="IPR023468">
    <property type="entry name" value="Riboflavin_kinase"/>
</dbReference>
<evidence type="ECO:0000256" key="5">
    <source>
        <dbReference type="ARBA" id="ARBA00022679"/>
    </source>
</evidence>
<dbReference type="Pfam" id="PF01687">
    <property type="entry name" value="Flavokinase"/>
    <property type="match status" value="1"/>
</dbReference>
<name>A0A0B1SPL3_OESDE</name>
<comment type="pathway">
    <text evidence="1">Cofactor biosynthesis; FMN biosynthesis; FMN from riboflavin (ATP route): step 1/1.</text>
</comment>
<dbReference type="OrthoDB" id="276388at2759"/>
<dbReference type="InterPro" id="IPR023465">
    <property type="entry name" value="Riboflavin_kinase_dom_sf"/>
</dbReference>
<dbReference type="InterPro" id="IPR015865">
    <property type="entry name" value="Riboflavin_kinase_bac/euk"/>
</dbReference>
<protein>
    <recommendedName>
        <fullName evidence="2">riboflavin kinase</fullName>
        <ecNumber evidence="2">2.7.1.26</ecNumber>
    </recommendedName>
</protein>
<dbReference type="Proteomes" id="UP000053660">
    <property type="component" value="Unassembled WGS sequence"/>
</dbReference>
<dbReference type="AlphaFoldDB" id="A0A0B1SPL3"/>
<keyword evidence="10" id="KW-1185">Reference proteome</keyword>
<dbReference type="Gene3D" id="2.40.30.30">
    <property type="entry name" value="Riboflavin kinase-like"/>
    <property type="match status" value="1"/>
</dbReference>
<dbReference type="SMART" id="SM00904">
    <property type="entry name" value="Flavokinase"/>
    <property type="match status" value="1"/>
</dbReference>
<dbReference type="UniPathway" id="UPA00276">
    <property type="reaction ID" value="UER00406"/>
</dbReference>
<evidence type="ECO:0000313" key="10">
    <source>
        <dbReference type="Proteomes" id="UP000053660"/>
    </source>
</evidence>
<evidence type="ECO:0000256" key="6">
    <source>
        <dbReference type="ARBA" id="ARBA00022741"/>
    </source>
</evidence>
<reference evidence="9 10" key="1">
    <citation type="submission" date="2014-03" db="EMBL/GenBank/DDBJ databases">
        <title>Draft genome of the hookworm Oesophagostomum dentatum.</title>
        <authorList>
            <person name="Mitreva M."/>
        </authorList>
    </citation>
    <scope>NUCLEOTIDE SEQUENCE [LARGE SCALE GENOMIC DNA]</scope>
    <source>
        <strain evidence="9 10">OD-Hann</strain>
    </source>
</reference>
<keyword evidence="5" id="KW-0808">Transferase</keyword>
<dbReference type="SUPFAM" id="SSF82114">
    <property type="entry name" value="Riboflavin kinase-like"/>
    <property type="match status" value="1"/>
</dbReference>
<dbReference type="PANTHER" id="PTHR22749:SF6">
    <property type="entry name" value="RIBOFLAVIN KINASE"/>
    <property type="match status" value="1"/>
</dbReference>
<dbReference type="EMBL" id="KN565292">
    <property type="protein sequence ID" value="KHJ85110.1"/>
    <property type="molecule type" value="Genomic_DNA"/>
</dbReference>
<keyword evidence="3" id="KW-0285">Flavoprotein</keyword>
<gene>
    <name evidence="9" type="ORF">OESDEN_15169</name>
</gene>
<keyword evidence="7" id="KW-0067">ATP-binding</keyword>
<evidence type="ECO:0000256" key="3">
    <source>
        <dbReference type="ARBA" id="ARBA00022630"/>
    </source>
</evidence>
<evidence type="ECO:0000256" key="4">
    <source>
        <dbReference type="ARBA" id="ARBA00022643"/>
    </source>
</evidence>
<proteinExistence type="predicted"/>